<gene>
    <name evidence="2" type="ORF">DesyoDRAFT_0900</name>
</gene>
<dbReference type="HOGENOM" id="CLU_1966989_0_0_9"/>
<protein>
    <recommendedName>
        <fullName evidence="4">Prepilin-type N-terminal cleavage/methylation domain-containing protein</fullName>
    </recommendedName>
</protein>
<dbReference type="AlphaFoldDB" id="H5XSH2"/>
<dbReference type="eggNOG" id="COG4967">
    <property type="taxonomic scope" value="Bacteria"/>
</dbReference>
<evidence type="ECO:0000256" key="1">
    <source>
        <dbReference type="SAM" id="Phobius"/>
    </source>
</evidence>
<dbReference type="OrthoDB" id="1798161at2"/>
<dbReference type="STRING" id="768710.DesyoDRAFT_0900"/>
<sequence length="130" mass="14461">MGDHKEGVIIPNKNFVPRNGYILFDVLLALVLFSLGFAVLFGLSMGAVSEARQAASLMEGANLAQKTMDRLAANVCIPGGTAEGREGKFQWLIHSEWQDIPELLKVSVEVRWMDRGNPHRYKLESLYAVE</sequence>
<accession>H5XSH2</accession>
<proteinExistence type="predicted"/>
<keyword evidence="1" id="KW-0472">Membrane</keyword>
<keyword evidence="3" id="KW-1185">Reference proteome</keyword>
<feature type="transmembrane region" description="Helical" evidence="1">
    <location>
        <begin position="20"/>
        <end position="43"/>
    </location>
</feature>
<evidence type="ECO:0000313" key="2">
    <source>
        <dbReference type="EMBL" id="EHQ88072.1"/>
    </source>
</evidence>
<organism evidence="2 3">
    <name type="scientific">Desulfosporosinus youngiae DSM 17734</name>
    <dbReference type="NCBI Taxonomy" id="768710"/>
    <lineage>
        <taxon>Bacteria</taxon>
        <taxon>Bacillati</taxon>
        <taxon>Bacillota</taxon>
        <taxon>Clostridia</taxon>
        <taxon>Eubacteriales</taxon>
        <taxon>Desulfitobacteriaceae</taxon>
        <taxon>Desulfosporosinus</taxon>
    </lineage>
</organism>
<keyword evidence="1" id="KW-1133">Transmembrane helix</keyword>
<keyword evidence="1" id="KW-0812">Transmembrane</keyword>
<dbReference type="EMBL" id="CM001441">
    <property type="protein sequence ID" value="EHQ88072.1"/>
    <property type="molecule type" value="Genomic_DNA"/>
</dbReference>
<dbReference type="Proteomes" id="UP000005104">
    <property type="component" value="Chromosome"/>
</dbReference>
<evidence type="ECO:0008006" key="4">
    <source>
        <dbReference type="Google" id="ProtNLM"/>
    </source>
</evidence>
<reference evidence="2 3" key="1">
    <citation type="submission" date="2011-11" db="EMBL/GenBank/DDBJ databases">
        <title>The Noncontiguous Finished genome of Desulfosporosinus youngiae DSM 17734.</title>
        <authorList>
            <consortium name="US DOE Joint Genome Institute (JGI-PGF)"/>
            <person name="Lucas S."/>
            <person name="Han J."/>
            <person name="Lapidus A."/>
            <person name="Cheng J.-F."/>
            <person name="Goodwin L."/>
            <person name="Pitluck S."/>
            <person name="Peters L."/>
            <person name="Ovchinnikova G."/>
            <person name="Lu M."/>
            <person name="Land M.L."/>
            <person name="Hauser L."/>
            <person name="Pester M."/>
            <person name="Spring S."/>
            <person name="Ollivier B."/>
            <person name="Rattei T."/>
            <person name="Klenk H.-P."/>
            <person name="Wagner M."/>
            <person name="Loy A."/>
            <person name="Woyke T.J."/>
        </authorList>
    </citation>
    <scope>NUCLEOTIDE SEQUENCE [LARGE SCALE GENOMIC DNA]</scope>
    <source>
        <strain evidence="2 3">DSM 17734</strain>
    </source>
</reference>
<name>H5XSH2_9FIRM</name>
<evidence type="ECO:0000313" key="3">
    <source>
        <dbReference type="Proteomes" id="UP000005104"/>
    </source>
</evidence>
<dbReference type="RefSeq" id="WP_007779914.1">
    <property type="nucleotide sequence ID" value="NZ_CM001441.1"/>
</dbReference>